<dbReference type="InterPro" id="IPR036259">
    <property type="entry name" value="MFS_trans_sf"/>
</dbReference>
<reference evidence="2 4" key="1">
    <citation type="submission" date="2018-04" db="EMBL/GenBank/DDBJ databases">
        <title>Whole genome sequence comparison of clinical and drinking water Legionella pneumophila isolates associated with the Flint Water Crisis.</title>
        <authorList>
            <person name="Garner E."/>
            <person name="Brown C."/>
            <person name="Schwake O."/>
            <person name="Coil D."/>
            <person name="Jospin G."/>
            <person name="Eisen J."/>
            <person name="Edwards M."/>
            <person name="Pruden A."/>
        </authorList>
    </citation>
    <scope>NUCLEOTIDE SEQUENCE [LARGE SCALE GENOMIC DNA]</scope>
    <source>
        <strain evidence="2 4">Genessee03</strain>
    </source>
</reference>
<keyword evidence="1" id="KW-1133">Transmembrane helix</keyword>
<dbReference type="SUPFAM" id="SSF103473">
    <property type="entry name" value="MFS general substrate transporter"/>
    <property type="match status" value="1"/>
</dbReference>
<evidence type="ECO:0000313" key="5">
    <source>
        <dbReference type="Proteomes" id="UP000306421"/>
    </source>
</evidence>
<feature type="transmembrane region" description="Helical" evidence="1">
    <location>
        <begin position="54"/>
        <end position="76"/>
    </location>
</feature>
<feature type="transmembrane region" description="Helical" evidence="1">
    <location>
        <begin position="12"/>
        <end position="42"/>
    </location>
</feature>
<protein>
    <recommendedName>
        <fullName evidence="6">MFS transporter</fullName>
    </recommendedName>
</protein>
<dbReference type="RefSeq" id="WP_108290557.1">
    <property type="nucleotide sequence ID" value="NZ_JAWVLH010000002.1"/>
</dbReference>
<accession>A0AB38N9H3</accession>
<evidence type="ECO:0000313" key="4">
    <source>
        <dbReference type="Proteomes" id="UP000251035"/>
    </source>
</evidence>
<dbReference type="Proteomes" id="UP000251035">
    <property type="component" value="Unassembled WGS sequence"/>
</dbReference>
<keyword evidence="4" id="KW-1185">Reference proteome</keyword>
<reference evidence="3 5" key="2">
    <citation type="submission" date="2018-04" db="EMBL/GenBank/DDBJ databases">
        <title>Whole genome sequence comparison of clinical and drinking water Legionella pneumophila isolates.</title>
        <authorList>
            <person name="Garner E."/>
        </authorList>
    </citation>
    <scope>NUCLEOTIDE SEQUENCE [LARGE SCALE GENOMIC DNA]</scope>
    <source>
        <strain evidence="3 5">WH02</strain>
    </source>
</reference>
<proteinExistence type="predicted"/>
<dbReference type="EMBL" id="QFGG01000001">
    <property type="protein sequence ID" value="TID46736.1"/>
    <property type="molecule type" value="Genomic_DNA"/>
</dbReference>
<keyword evidence="1" id="KW-0812">Transmembrane</keyword>
<sequence>MSSIIHASRKGFYFNALPIGCKLLLILSFIESIGGSIAYHIAYFFSVSSDFNKLNIGILGFVMGIGALLGSLYGGYFSGKIQAEV</sequence>
<dbReference type="AlphaFoldDB" id="A0AB38N9H3"/>
<evidence type="ECO:0000313" key="2">
    <source>
        <dbReference type="EMBL" id="PUT49371.1"/>
    </source>
</evidence>
<evidence type="ECO:0008006" key="6">
    <source>
        <dbReference type="Google" id="ProtNLM"/>
    </source>
</evidence>
<comment type="caution">
    <text evidence="3">The sequence shown here is derived from an EMBL/GenBank/DDBJ whole genome shotgun (WGS) entry which is preliminary data.</text>
</comment>
<gene>
    <name evidence="2" type="ORF">DB745_01320</name>
    <name evidence="3" type="ORF">DIZ81_01315</name>
</gene>
<dbReference type="EMBL" id="QCXM01000001">
    <property type="protein sequence ID" value="PUT49371.1"/>
    <property type="molecule type" value="Genomic_DNA"/>
</dbReference>
<keyword evidence="1" id="KW-0472">Membrane</keyword>
<name>A0AB38N9H3_9GAMM</name>
<organism evidence="3 5">
    <name type="scientific">Legionella taurinensis</name>
    <dbReference type="NCBI Taxonomy" id="70611"/>
    <lineage>
        <taxon>Bacteria</taxon>
        <taxon>Pseudomonadati</taxon>
        <taxon>Pseudomonadota</taxon>
        <taxon>Gammaproteobacteria</taxon>
        <taxon>Legionellales</taxon>
        <taxon>Legionellaceae</taxon>
        <taxon>Legionella</taxon>
    </lineage>
</organism>
<evidence type="ECO:0000256" key="1">
    <source>
        <dbReference type="SAM" id="Phobius"/>
    </source>
</evidence>
<evidence type="ECO:0000313" key="3">
    <source>
        <dbReference type="EMBL" id="TID46736.1"/>
    </source>
</evidence>
<dbReference type="Proteomes" id="UP000306421">
    <property type="component" value="Unassembled WGS sequence"/>
</dbReference>